<name>A0ACD5ZE00_AVESA</name>
<keyword evidence="2" id="KW-1185">Reference proteome</keyword>
<proteinExistence type="predicted"/>
<evidence type="ECO:0000313" key="1">
    <source>
        <dbReference type="EnsemblPlants" id="AVESA.00010b.r2.6CG1147180.1.CDS"/>
    </source>
</evidence>
<organism evidence="1 2">
    <name type="scientific">Avena sativa</name>
    <name type="common">Oat</name>
    <dbReference type="NCBI Taxonomy" id="4498"/>
    <lineage>
        <taxon>Eukaryota</taxon>
        <taxon>Viridiplantae</taxon>
        <taxon>Streptophyta</taxon>
        <taxon>Embryophyta</taxon>
        <taxon>Tracheophyta</taxon>
        <taxon>Spermatophyta</taxon>
        <taxon>Magnoliopsida</taxon>
        <taxon>Liliopsida</taxon>
        <taxon>Poales</taxon>
        <taxon>Poaceae</taxon>
        <taxon>BOP clade</taxon>
        <taxon>Pooideae</taxon>
        <taxon>Poodae</taxon>
        <taxon>Poeae</taxon>
        <taxon>Poeae Chloroplast Group 1 (Aveneae type)</taxon>
        <taxon>Aveninae</taxon>
        <taxon>Avena</taxon>
    </lineage>
</organism>
<dbReference type="EnsemblPlants" id="AVESA.00010b.r2.6CG1147180.1">
    <property type="protein sequence ID" value="AVESA.00010b.r2.6CG1147180.1.CDS"/>
    <property type="gene ID" value="AVESA.00010b.r2.6CG1147180"/>
</dbReference>
<dbReference type="Proteomes" id="UP001732700">
    <property type="component" value="Chromosome 6C"/>
</dbReference>
<reference evidence="1" key="2">
    <citation type="submission" date="2025-09" db="UniProtKB">
        <authorList>
            <consortium name="EnsemblPlants"/>
        </authorList>
    </citation>
    <scope>IDENTIFICATION</scope>
</reference>
<accession>A0ACD5ZE00</accession>
<protein>
    <submittedName>
        <fullName evidence="1">Uncharacterized protein</fullName>
    </submittedName>
</protein>
<sequence>MQNPRHEVIHAYQQAFQALLHQTRKAESPGQTYSFRSPPHRPPRRRSAAATHFRRHVRPADSSCLREEGPAPSPVRSSSSPDCDGVVAADRLTDDLLVEILSRVPAKSLCRFKCVSSHWLSLIDHPQHSKKLPQTLTGFFYTRSTIDDWLRGLPSPVHFSGISGSSPHRDTSFAFLSYHPRFDLLHCCNGLLLGTWCDVSSVDNEFRYVVFNPATEKWVTLPNSDNSQFISPHLGFDPAFSSHFHVFEWVDEEDFQWEWDEREDPDLAGVAVYSSETGGWVYKEKTWSEHIRLTDSPATVFLNGYLHFLADDHELSDCLAVADTKGETWMNFAVPGGLNRGFIQRSQGRLSYANFQRDEDGVALRLVVYVLENYQSKVWILTHSVETSYLFGGIDVHLDVDFYWIAIHPDCNLVFFTVGCDNTLMSYDMDRRQVKVISNLEGGKWRYLPYVPLYAEVQLLHI</sequence>
<reference evidence="1" key="1">
    <citation type="submission" date="2021-05" db="EMBL/GenBank/DDBJ databases">
        <authorList>
            <person name="Scholz U."/>
            <person name="Mascher M."/>
            <person name="Fiebig A."/>
        </authorList>
    </citation>
    <scope>NUCLEOTIDE SEQUENCE [LARGE SCALE GENOMIC DNA]</scope>
</reference>
<evidence type="ECO:0000313" key="2">
    <source>
        <dbReference type="Proteomes" id="UP001732700"/>
    </source>
</evidence>